<keyword evidence="2" id="KW-0812">Transmembrane</keyword>
<feature type="transmembrane region" description="Helical" evidence="2">
    <location>
        <begin position="36"/>
        <end position="58"/>
    </location>
</feature>
<accession>A0ABX7SC44</accession>
<feature type="region of interest" description="Disordered" evidence="1">
    <location>
        <begin position="1"/>
        <end position="26"/>
    </location>
</feature>
<evidence type="ECO:0000313" key="4">
    <source>
        <dbReference type="Proteomes" id="UP000663729"/>
    </source>
</evidence>
<sequence>MPARPGAPVPPGQPIPGYPQQPGVPAPKKKLSQKSLIGIIVGAVAAVVVIILIVVFVVKPGSLTQDDYIDAHQQTTAMYTKYSKVSASLVDAMATSYSSSSKFTKDDAAKIKTKVKAFDDANTQFTQMKAYQKDEDVKQAFDKYQAKAKKFSTWANNLADTAVPMSEATKACDEAPTASLYDSGFYSEYDTYISECTAALDKLTDSKVSGIPEYAKSLKDYLASASEILKQMQALGDPNTIEYGTDAYDQMYSLINKFYDLQFPYDASTKLSDEFRDAEDNANPSKELNDLTDKLQDIITEQVK</sequence>
<dbReference type="Proteomes" id="UP000663729">
    <property type="component" value="Chromosome"/>
</dbReference>
<gene>
    <name evidence="3" type="ORF">BSD967_09085</name>
</gene>
<dbReference type="RefSeq" id="WP_051917260.1">
    <property type="nucleotide sequence ID" value="NZ_CP071732.1"/>
</dbReference>
<proteinExistence type="predicted"/>
<feature type="compositionally biased region" description="Pro residues" evidence="1">
    <location>
        <begin position="1"/>
        <end position="25"/>
    </location>
</feature>
<reference evidence="3 4" key="1">
    <citation type="submission" date="2021-03" db="EMBL/GenBank/DDBJ databases">
        <title>Genome sequencing of Bifidobacterium saguini DSMZ 23967.</title>
        <authorList>
            <person name="Kim J."/>
        </authorList>
    </citation>
    <scope>NUCLEOTIDE SEQUENCE [LARGE SCALE GENOMIC DNA]</scope>
    <source>
        <strain evidence="3 4">DSMZ 23967</strain>
    </source>
</reference>
<protein>
    <submittedName>
        <fullName evidence="3">Uncharacterized protein</fullName>
    </submittedName>
</protein>
<evidence type="ECO:0000256" key="2">
    <source>
        <dbReference type="SAM" id="Phobius"/>
    </source>
</evidence>
<organism evidence="3 4">
    <name type="scientific">Bifidobacterium saguini</name>
    <dbReference type="NCBI Taxonomy" id="762210"/>
    <lineage>
        <taxon>Bacteria</taxon>
        <taxon>Bacillati</taxon>
        <taxon>Actinomycetota</taxon>
        <taxon>Actinomycetes</taxon>
        <taxon>Bifidobacteriales</taxon>
        <taxon>Bifidobacteriaceae</taxon>
        <taxon>Bifidobacterium</taxon>
    </lineage>
</organism>
<evidence type="ECO:0000256" key="1">
    <source>
        <dbReference type="SAM" id="MobiDB-lite"/>
    </source>
</evidence>
<keyword evidence="2" id="KW-1133">Transmembrane helix</keyword>
<keyword evidence="4" id="KW-1185">Reference proteome</keyword>
<name>A0ABX7SC44_9BIFI</name>
<dbReference type="EMBL" id="CP071732">
    <property type="protein sequence ID" value="QTB90466.1"/>
    <property type="molecule type" value="Genomic_DNA"/>
</dbReference>
<evidence type="ECO:0000313" key="3">
    <source>
        <dbReference type="EMBL" id="QTB90466.1"/>
    </source>
</evidence>
<keyword evidence="2" id="KW-0472">Membrane</keyword>